<gene>
    <name evidence="1" type="ORF">CI610_02031</name>
</gene>
<dbReference type="EMBL" id="NSIT01000106">
    <property type="protein sequence ID" value="PJE79008.1"/>
    <property type="molecule type" value="Genomic_DNA"/>
</dbReference>
<accession>A0A2H9T737</accession>
<evidence type="ECO:0000313" key="1">
    <source>
        <dbReference type="EMBL" id="PJE79008.1"/>
    </source>
</evidence>
<proteinExistence type="predicted"/>
<protein>
    <submittedName>
        <fullName evidence="1">Uncharacterized protein</fullName>
    </submittedName>
</protein>
<reference evidence="1" key="1">
    <citation type="journal article" date="2017" name="Appl. Environ. Microbiol.">
        <title>Molecular characterization of an Endozoicomonas-like organism causing infection in king scallop Pecten maximus L.</title>
        <authorList>
            <person name="Cano I."/>
            <person name="van Aerle R."/>
            <person name="Ross S."/>
            <person name="Verner-Jeffreys D.W."/>
            <person name="Paley R.K."/>
            <person name="Rimmer G."/>
            <person name="Ryder D."/>
            <person name="Hooper P."/>
            <person name="Stone D."/>
            <person name="Feist S.W."/>
        </authorList>
    </citation>
    <scope>NUCLEOTIDE SEQUENCE</scope>
</reference>
<comment type="caution">
    <text evidence="1">The sequence shown here is derived from an EMBL/GenBank/DDBJ whole genome shotgun (WGS) entry which is preliminary data.</text>
</comment>
<dbReference type="AlphaFoldDB" id="A0A2H9T737"/>
<sequence>MLIYMLLAVYRDDSGVANSIDIHLGAFKLPVDIEIHAHIFQTIYIVVNQLHYFINSQIVTAKSLCEVSFFSITCMIGIYVCIL</sequence>
<name>A0A2H9T737_9ZZZZ</name>
<organism evidence="1">
    <name type="scientific">invertebrate metagenome</name>
    <dbReference type="NCBI Taxonomy" id="1711999"/>
    <lineage>
        <taxon>unclassified sequences</taxon>
        <taxon>metagenomes</taxon>
        <taxon>organismal metagenomes</taxon>
    </lineage>
</organism>